<keyword evidence="5" id="KW-0732">Signal</keyword>
<keyword evidence="9" id="KW-1185">Reference proteome</keyword>
<dbReference type="InterPro" id="IPR010431">
    <property type="entry name" value="Fascin"/>
</dbReference>
<feature type="domain" description="DUF7910" evidence="7">
    <location>
        <begin position="61"/>
        <end position="195"/>
    </location>
</feature>
<dbReference type="InterPro" id="IPR001547">
    <property type="entry name" value="Glyco_hydro_5"/>
</dbReference>
<sequence>MELVFCKWVFAFLLCCWLIFSVACSVEGLHGNSKVRGVNLGGWLVVEGWIKPSLFEDIPTGDMLDGTEVQFKSVTLQKYVSADNGGGMNVAVDRDIPSSWETFRLWRISDSEFQFRTSQGQFLTCYGKGCSVTATAESPSAMETFYVERNYNNRVHIKLKSGTYLQASITNKLTADYPGMPGWDDNAATFEMTIVANNLHGDYQLATGYGHDKAKEVLKRHRNSFITVEDFNFLYRHGINTVRIPVGWWIAFDPNPPAPFIGGSLEALDNAFSWAQAYNIKCIIDLHAAPGSQNGMEHSASQDGSTGWPTSPDYISKTLDVIDFLASRYAKHPALLGIELLNEPSDATVPLDILVSYYKQGYQTVRKHSSTAYVIICQRIGNADPLELYQSNIGSVNLVVDLHYYNLFDTFFVNMSTIENIEFIYKSRETQLQALNNANGPLVFIGEWVNEWSVTNGSQMDYQEFGRAQLEVYNAASFGWTYWTLKNDRKHWDFEWNVRNNYLQLGYSPDMQISNRVVLLELACSLFFLHHIL</sequence>
<feature type="domain" description="Glycoside hydrolase family 5" evidence="6">
    <location>
        <begin position="230"/>
        <end position="488"/>
    </location>
</feature>
<evidence type="ECO:0000313" key="9">
    <source>
        <dbReference type="Proteomes" id="UP000325577"/>
    </source>
</evidence>
<dbReference type="PANTHER" id="PTHR10551">
    <property type="entry name" value="FASCIN"/>
    <property type="match status" value="1"/>
</dbReference>
<reference evidence="8 9" key="1">
    <citation type="submission" date="2019-09" db="EMBL/GenBank/DDBJ databases">
        <title>A chromosome-level genome assembly of the Chinese tupelo Nyssa sinensis.</title>
        <authorList>
            <person name="Yang X."/>
            <person name="Kang M."/>
            <person name="Yang Y."/>
            <person name="Xiong H."/>
            <person name="Wang M."/>
            <person name="Zhang Z."/>
            <person name="Wang Z."/>
            <person name="Wu H."/>
            <person name="Ma T."/>
            <person name="Liu J."/>
            <person name="Xi Z."/>
        </authorList>
    </citation>
    <scope>NUCLEOTIDE SEQUENCE [LARGE SCALE GENOMIC DNA]</scope>
    <source>
        <strain evidence="8">J267</strain>
        <tissue evidence="8">Leaf</tissue>
    </source>
</reference>
<evidence type="ECO:0000256" key="1">
    <source>
        <dbReference type="ARBA" id="ARBA00005641"/>
    </source>
</evidence>
<evidence type="ECO:0000256" key="5">
    <source>
        <dbReference type="SAM" id="SignalP"/>
    </source>
</evidence>
<dbReference type="SUPFAM" id="SSF50405">
    <property type="entry name" value="Actin-crosslinking proteins"/>
    <property type="match status" value="1"/>
</dbReference>
<keyword evidence="3 4" id="KW-0326">Glycosidase</keyword>
<evidence type="ECO:0000313" key="8">
    <source>
        <dbReference type="EMBL" id="KAA8546759.1"/>
    </source>
</evidence>
<dbReference type="GO" id="GO:0015629">
    <property type="term" value="C:actin cytoskeleton"/>
    <property type="evidence" value="ECO:0007669"/>
    <property type="project" value="TreeGrafter"/>
</dbReference>
<dbReference type="GO" id="GO:0004553">
    <property type="term" value="F:hydrolase activity, hydrolyzing O-glycosyl compounds"/>
    <property type="evidence" value="ECO:0007669"/>
    <property type="project" value="InterPro"/>
</dbReference>
<dbReference type="EMBL" id="CM018032">
    <property type="protein sequence ID" value="KAA8546759.1"/>
    <property type="molecule type" value="Genomic_DNA"/>
</dbReference>
<evidence type="ECO:0000256" key="3">
    <source>
        <dbReference type="ARBA" id="ARBA00023295"/>
    </source>
</evidence>
<dbReference type="Pfam" id="PF00150">
    <property type="entry name" value="Cellulase"/>
    <property type="match status" value="1"/>
</dbReference>
<dbReference type="Pfam" id="PF25490">
    <property type="entry name" value="DUF7910"/>
    <property type="match status" value="1"/>
</dbReference>
<dbReference type="PANTHER" id="PTHR10551:SF9">
    <property type="entry name" value="FASCIN-2"/>
    <property type="match status" value="1"/>
</dbReference>
<gene>
    <name evidence="8" type="ORF">F0562_003188</name>
</gene>
<dbReference type="GO" id="GO:0005737">
    <property type="term" value="C:cytoplasm"/>
    <property type="evidence" value="ECO:0007669"/>
    <property type="project" value="TreeGrafter"/>
</dbReference>
<dbReference type="SUPFAM" id="SSF51445">
    <property type="entry name" value="(Trans)glycosidases"/>
    <property type="match status" value="1"/>
</dbReference>
<dbReference type="InterPro" id="IPR018087">
    <property type="entry name" value="Glyco_hydro_5_CS"/>
</dbReference>
<evidence type="ECO:0000256" key="2">
    <source>
        <dbReference type="ARBA" id="ARBA00022801"/>
    </source>
</evidence>
<dbReference type="GO" id="GO:0051015">
    <property type="term" value="F:actin filament binding"/>
    <property type="evidence" value="ECO:0007669"/>
    <property type="project" value="InterPro"/>
</dbReference>
<dbReference type="InterPro" id="IPR008999">
    <property type="entry name" value="Actin-crosslinking"/>
</dbReference>
<accession>A0A5J5BUT4</accession>
<dbReference type="InterPro" id="IPR017853">
    <property type="entry name" value="GH"/>
</dbReference>
<dbReference type="InterPro" id="IPR057232">
    <property type="entry name" value="DUF7910"/>
</dbReference>
<feature type="chain" id="PRO_5023892832" evidence="5">
    <location>
        <begin position="25"/>
        <end position="533"/>
    </location>
</feature>
<protein>
    <submittedName>
        <fullName evidence="8">Uncharacterized protein</fullName>
    </submittedName>
</protein>
<dbReference type="GO" id="GO:0007163">
    <property type="term" value="P:establishment or maintenance of cell polarity"/>
    <property type="evidence" value="ECO:0007669"/>
    <property type="project" value="TreeGrafter"/>
</dbReference>
<dbReference type="GO" id="GO:0016477">
    <property type="term" value="P:cell migration"/>
    <property type="evidence" value="ECO:0007669"/>
    <property type="project" value="TreeGrafter"/>
</dbReference>
<dbReference type="CDD" id="cd00257">
    <property type="entry name" value="beta-trefoil_FSCN-like"/>
    <property type="match status" value="1"/>
</dbReference>
<dbReference type="PROSITE" id="PS51257">
    <property type="entry name" value="PROKAR_LIPOPROTEIN"/>
    <property type="match status" value="1"/>
</dbReference>
<dbReference type="Gene3D" id="2.80.10.50">
    <property type="match status" value="1"/>
</dbReference>
<evidence type="ECO:0000256" key="4">
    <source>
        <dbReference type="RuleBase" id="RU361153"/>
    </source>
</evidence>
<dbReference type="PROSITE" id="PS00659">
    <property type="entry name" value="GLYCOSYL_HYDROL_F5"/>
    <property type="match status" value="1"/>
</dbReference>
<dbReference type="GO" id="GO:0051017">
    <property type="term" value="P:actin filament bundle assembly"/>
    <property type="evidence" value="ECO:0007669"/>
    <property type="project" value="TreeGrafter"/>
</dbReference>
<dbReference type="Proteomes" id="UP000325577">
    <property type="component" value="Linkage Group LG1"/>
</dbReference>
<evidence type="ECO:0000259" key="6">
    <source>
        <dbReference type="Pfam" id="PF00150"/>
    </source>
</evidence>
<dbReference type="Gene3D" id="3.20.20.80">
    <property type="entry name" value="Glycosidases"/>
    <property type="match status" value="1"/>
</dbReference>
<dbReference type="GO" id="GO:0000272">
    <property type="term" value="P:polysaccharide catabolic process"/>
    <property type="evidence" value="ECO:0007669"/>
    <property type="project" value="InterPro"/>
</dbReference>
<keyword evidence="2 4" id="KW-0378">Hydrolase</keyword>
<dbReference type="OrthoDB" id="62120at2759"/>
<name>A0A5J5BUT4_9ASTE</name>
<feature type="signal peptide" evidence="5">
    <location>
        <begin position="1"/>
        <end position="24"/>
    </location>
</feature>
<dbReference type="AlphaFoldDB" id="A0A5J5BUT4"/>
<comment type="similarity">
    <text evidence="1 4">Belongs to the glycosyl hydrolase 5 (cellulase A) family.</text>
</comment>
<proteinExistence type="inferred from homology"/>
<evidence type="ECO:0000259" key="7">
    <source>
        <dbReference type="Pfam" id="PF25490"/>
    </source>
</evidence>
<organism evidence="8 9">
    <name type="scientific">Nyssa sinensis</name>
    <dbReference type="NCBI Taxonomy" id="561372"/>
    <lineage>
        <taxon>Eukaryota</taxon>
        <taxon>Viridiplantae</taxon>
        <taxon>Streptophyta</taxon>
        <taxon>Embryophyta</taxon>
        <taxon>Tracheophyta</taxon>
        <taxon>Spermatophyta</taxon>
        <taxon>Magnoliopsida</taxon>
        <taxon>eudicotyledons</taxon>
        <taxon>Gunneridae</taxon>
        <taxon>Pentapetalae</taxon>
        <taxon>asterids</taxon>
        <taxon>Cornales</taxon>
        <taxon>Nyssaceae</taxon>
        <taxon>Nyssa</taxon>
    </lineage>
</organism>